<dbReference type="AlphaFoldDB" id="A0A942TBH5"/>
<evidence type="ECO:0000313" key="3">
    <source>
        <dbReference type="Proteomes" id="UP000681414"/>
    </source>
</evidence>
<reference evidence="2 3" key="1">
    <citation type="submission" date="2021-05" db="EMBL/GenBank/DDBJ databases">
        <title>Novel Bacillus species.</title>
        <authorList>
            <person name="Liu G."/>
        </authorList>
    </citation>
    <scope>NUCLEOTIDE SEQUENCE [LARGE SCALE GENOMIC DNA]</scope>
    <source>
        <strain evidence="3">FJAT-49780</strain>
    </source>
</reference>
<keyword evidence="1" id="KW-0175">Coiled coil</keyword>
<name>A0A942TBH5_9BACI</name>
<proteinExistence type="predicted"/>
<evidence type="ECO:0000256" key="1">
    <source>
        <dbReference type="SAM" id="Coils"/>
    </source>
</evidence>
<accession>A0A942TBH5</accession>
<organism evidence="2 3">
    <name type="scientific">Lederbergia citri</name>
    <dbReference type="NCBI Taxonomy" id="2833580"/>
    <lineage>
        <taxon>Bacteria</taxon>
        <taxon>Bacillati</taxon>
        <taxon>Bacillota</taxon>
        <taxon>Bacilli</taxon>
        <taxon>Bacillales</taxon>
        <taxon>Bacillaceae</taxon>
        <taxon>Lederbergia</taxon>
    </lineage>
</organism>
<gene>
    <name evidence="2" type="ORF">KHA97_06205</name>
</gene>
<protein>
    <submittedName>
        <fullName evidence="2">Uncharacterized protein</fullName>
    </submittedName>
</protein>
<feature type="coiled-coil region" evidence="1">
    <location>
        <begin position="175"/>
        <end position="202"/>
    </location>
</feature>
<evidence type="ECO:0000313" key="2">
    <source>
        <dbReference type="EMBL" id="MBS4194665.1"/>
    </source>
</evidence>
<dbReference type="EMBL" id="JAGYPG010000001">
    <property type="protein sequence ID" value="MBS4194665.1"/>
    <property type="molecule type" value="Genomic_DNA"/>
</dbReference>
<sequence length="208" mass="25108">MIQDEIKEKENEKTVLINKMEEQKNLFLSELVLFLKEWFQNQTKSTIKKNADKVVELGEDRAKELKKAIAELIDRTENIVQEYMNDDILWWHTNEDDVSYYSYDHRLLDKTEKRIREMTGELGDIFIKYDIVKPTSEHSRNYTSDWIKEIYGKTKTKYAYSISYSEKLLSINRQYVEMIKVAQDTNKKIEELKEKQKRDNVEEWWDSL</sequence>
<feature type="coiled-coil region" evidence="1">
    <location>
        <begin position="55"/>
        <end position="82"/>
    </location>
</feature>
<keyword evidence="3" id="KW-1185">Reference proteome</keyword>
<dbReference type="Proteomes" id="UP000681414">
    <property type="component" value="Unassembled WGS sequence"/>
</dbReference>
<comment type="caution">
    <text evidence="2">The sequence shown here is derived from an EMBL/GenBank/DDBJ whole genome shotgun (WGS) entry which is preliminary data.</text>
</comment>
<dbReference type="RefSeq" id="WP_213123829.1">
    <property type="nucleotide sequence ID" value="NZ_JAGYPG010000001.1"/>
</dbReference>